<proteinExistence type="predicted"/>
<sequence>MEKQIQDLLERQTELKERRAALESSRVPCTLDTIFPDVLHCGAGTPRTPGRGPRLLRFEISPRNRFAPLREVESDAVIVSDSIVRYAPATLAKDTRNPEGRRERRRDRPGRGGERHQAAADGGSEEGLQQPDRGGSQHVAGDEDHRVRTASHVST</sequence>
<feature type="region of interest" description="Disordered" evidence="1">
    <location>
        <begin position="88"/>
        <end position="155"/>
    </location>
</feature>
<feature type="compositionally biased region" description="Basic and acidic residues" evidence="1">
    <location>
        <begin position="93"/>
        <end position="102"/>
    </location>
</feature>
<evidence type="ECO:0000256" key="1">
    <source>
        <dbReference type="SAM" id="MobiDB-lite"/>
    </source>
</evidence>
<feature type="non-terminal residue" evidence="2">
    <location>
        <position position="155"/>
    </location>
</feature>
<accession>A0ABD0MUJ6</accession>
<dbReference type="Proteomes" id="UP001529510">
    <property type="component" value="Unassembled WGS sequence"/>
</dbReference>
<protein>
    <submittedName>
        <fullName evidence="2">Uncharacterized protein</fullName>
    </submittedName>
</protein>
<reference evidence="2 3" key="1">
    <citation type="submission" date="2024-05" db="EMBL/GenBank/DDBJ databases">
        <title>Genome sequencing and assembly of Indian major carp, Cirrhinus mrigala (Hamilton, 1822).</title>
        <authorList>
            <person name="Mohindra V."/>
            <person name="Chowdhury L.M."/>
            <person name="Lal K."/>
            <person name="Jena J.K."/>
        </authorList>
    </citation>
    <scope>NUCLEOTIDE SEQUENCE [LARGE SCALE GENOMIC DNA]</scope>
    <source>
        <strain evidence="2">CM1030</strain>
        <tissue evidence="2">Blood</tissue>
    </source>
</reference>
<organism evidence="2 3">
    <name type="scientific">Cirrhinus mrigala</name>
    <name type="common">Mrigala</name>
    <dbReference type="NCBI Taxonomy" id="683832"/>
    <lineage>
        <taxon>Eukaryota</taxon>
        <taxon>Metazoa</taxon>
        <taxon>Chordata</taxon>
        <taxon>Craniata</taxon>
        <taxon>Vertebrata</taxon>
        <taxon>Euteleostomi</taxon>
        <taxon>Actinopterygii</taxon>
        <taxon>Neopterygii</taxon>
        <taxon>Teleostei</taxon>
        <taxon>Ostariophysi</taxon>
        <taxon>Cypriniformes</taxon>
        <taxon>Cyprinidae</taxon>
        <taxon>Labeoninae</taxon>
        <taxon>Labeonini</taxon>
        <taxon>Cirrhinus</taxon>
    </lineage>
</organism>
<evidence type="ECO:0000313" key="2">
    <source>
        <dbReference type="EMBL" id="KAL0153698.1"/>
    </source>
</evidence>
<dbReference type="AlphaFoldDB" id="A0ABD0MUJ6"/>
<gene>
    <name evidence="2" type="ORF">M9458_050976</name>
</gene>
<dbReference type="EMBL" id="JAMKFB020000080">
    <property type="protein sequence ID" value="KAL0153698.1"/>
    <property type="molecule type" value="Genomic_DNA"/>
</dbReference>
<feature type="compositionally biased region" description="Basic and acidic residues" evidence="1">
    <location>
        <begin position="109"/>
        <end position="118"/>
    </location>
</feature>
<keyword evidence="3" id="KW-1185">Reference proteome</keyword>
<comment type="caution">
    <text evidence="2">The sequence shown here is derived from an EMBL/GenBank/DDBJ whole genome shotgun (WGS) entry which is preliminary data.</text>
</comment>
<name>A0ABD0MUJ6_CIRMR</name>
<evidence type="ECO:0000313" key="3">
    <source>
        <dbReference type="Proteomes" id="UP001529510"/>
    </source>
</evidence>